<feature type="region of interest" description="Disordered" evidence="1">
    <location>
        <begin position="65"/>
        <end position="89"/>
    </location>
</feature>
<gene>
    <name evidence="2" type="ORF">PXEA_LOCUS15688</name>
</gene>
<dbReference type="Proteomes" id="UP000784294">
    <property type="component" value="Unassembled WGS sequence"/>
</dbReference>
<reference evidence="2" key="1">
    <citation type="submission" date="2018-11" db="EMBL/GenBank/DDBJ databases">
        <authorList>
            <consortium name="Pathogen Informatics"/>
        </authorList>
    </citation>
    <scope>NUCLEOTIDE SEQUENCE</scope>
</reference>
<feature type="region of interest" description="Disordered" evidence="1">
    <location>
        <begin position="149"/>
        <end position="240"/>
    </location>
</feature>
<protein>
    <submittedName>
        <fullName evidence="2">Uncharacterized protein</fullName>
    </submittedName>
</protein>
<feature type="compositionally biased region" description="Acidic residues" evidence="1">
    <location>
        <begin position="161"/>
        <end position="197"/>
    </location>
</feature>
<organism evidence="2 3">
    <name type="scientific">Protopolystoma xenopodis</name>
    <dbReference type="NCBI Taxonomy" id="117903"/>
    <lineage>
        <taxon>Eukaryota</taxon>
        <taxon>Metazoa</taxon>
        <taxon>Spiralia</taxon>
        <taxon>Lophotrochozoa</taxon>
        <taxon>Platyhelminthes</taxon>
        <taxon>Monogenea</taxon>
        <taxon>Polyopisthocotylea</taxon>
        <taxon>Polystomatidea</taxon>
        <taxon>Polystomatidae</taxon>
        <taxon>Protopolystoma</taxon>
    </lineage>
</organism>
<name>A0A3S5BWW6_9PLAT</name>
<keyword evidence="3" id="KW-1185">Reference proteome</keyword>
<evidence type="ECO:0000313" key="2">
    <source>
        <dbReference type="EMBL" id="VEL22248.1"/>
    </source>
</evidence>
<proteinExistence type="predicted"/>
<feature type="compositionally biased region" description="Basic residues" evidence="1">
    <location>
        <begin position="225"/>
        <end position="240"/>
    </location>
</feature>
<feature type="compositionally biased region" description="Polar residues" evidence="1">
    <location>
        <begin position="203"/>
        <end position="218"/>
    </location>
</feature>
<sequence>MNDFRNIENAPPLYYEAVADMDSEALSMAHDSALGRRNWLPTASEADIAPDLSFATHLATHHQQMHKSLACQSHSHQPQQHHPSLLCQGPASTSSPLVVRPDCFQVARAGPTTGEDLGTIRQEPGDMAQTLSPMLTEAAVRRAMSDDLSLSGEGYETGEAASEEQEEEFDGDEDEEDGDDDVGMEQDEVGYEEDEIGDPLGSPRTTTSSGLSADSRISTTDRRQPGLKKSAKSSLQKRLRTQSSLSATGFLADSKEAAPAVSNADASPLASRFLADKLGYAAEAETRGVMAISSSIVSEDYVDPDTVSLFDELDRWPRRDVLGASSVLVTSVNVSNMDDIGSNIPVSTATVDELPSSGSKVGTLVPMPGLGFSGTLTSSTCVQRDSKWAQVLCRRVGE</sequence>
<comment type="caution">
    <text evidence="2">The sequence shown here is derived from an EMBL/GenBank/DDBJ whole genome shotgun (WGS) entry which is preliminary data.</text>
</comment>
<evidence type="ECO:0000313" key="3">
    <source>
        <dbReference type="Proteomes" id="UP000784294"/>
    </source>
</evidence>
<dbReference type="AlphaFoldDB" id="A0A3S5BWW6"/>
<feature type="compositionally biased region" description="Low complexity" evidence="1">
    <location>
        <begin position="72"/>
        <end position="84"/>
    </location>
</feature>
<dbReference type="EMBL" id="CAAALY010055439">
    <property type="protein sequence ID" value="VEL22248.1"/>
    <property type="molecule type" value="Genomic_DNA"/>
</dbReference>
<evidence type="ECO:0000256" key="1">
    <source>
        <dbReference type="SAM" id="MobiDB-lite"/>
    </source>
</evidence>
<accession>A0A3S5BWW6</accession>